<name>A0AAD2D102_EUPCR</name>
<gene>
    <name evidence="1" type="ORF">ECRASSUSDP1_LOCUS18286</name>
</gene>
<dbReference type="Proteomes" id="UP001295684">
    <property type="component" value="Unassembled WGS sequence"/>
</dbReference>
<accession>A0AAD2D102</accession>
<organism evidence="1 2">
    <name type="scientific">Euplotes crassus</name>
    <dbReference type="NCBI Taxonomy" id="5936"/>
    <lineage>
        <taxon>Eukaryota</taxon>
        <taxon>Sar</taxon>
        <taxon>Alveolata</taxon>
        <taxon>Ciliophora</taxon>
        <taxon>Intramacronucleata</taxon>
        <taxon>Spirotrichea</taxon>
        <taxon>Hypotrichia</taxon>
        <taxon>Euplotida</taxon>
        <taxon>Euplotidae</taxon>
        <taxon>Moneuplotes</taxon>
    </lineage>
</organism>
<reference evidence="1" key="1">
    <citation type="submission" date="2023-07" db="EMBL/GenBank/DDBJ databases">
        <authorList>
            <consortium name="AG Swart"/>
            <person name="Singh M."/>
            <person name="Singh A."/>
            <person name="Seah K."/>
            <person name="Emmerich C."/>
        </authorList>
    </citation>
    <scope>NUCLEOTIDE SEQUENCE</scope>
    <source>
        <strain evidence="1">DP1</strain>
    </source>
</reference>
<dbReference type="AlphaFoldDB" id="A0AAD2D102"/>
<keyword evidence="2" id="KW-1185">Reference proteome</keyword>
<sequence>MKKVLRNEDLETGRLRKMKNNMRILNYKLSQLPRKNSRSLL</sequence>
<protein>
    <submittedName>
        <fullName evidence="1">Uncharacterized protein</fullName>
    </submittedName>
</protein>
<comment type="caution">
    <text evidence="1">The sequence shown here is derived from an EMBL/GenBank/DDBJ whole genome shotgun (WGS) entry which is preliminary data.</text>
</comment>
<dbReference type="EMBL" id="CAMPGE010018499">
    <property type="protein sequence ID" value="CAI2376909.1"/>
    <property type="molecule type" value="Genomic_DNA"/>
</dbReference>
<evidence type="ECO:0000313" key="1">
    <source>
        <dbReference type="EMBL" id="CAI2376909.1"/>
    </source>
</evidence>
<proteinExistence type="predicted"/>
<evidence type="ECO:0000313" key="2">
    <source>
        <dbReference type="Proteomes" id="UP001295684"/>
    </source>
</evidence>